<dbReference type="InterPro" id="IPR051945">
    <property type="entry name" value="RRM_MRD1_RNA_proc_ribogen"/>
</dbReference>
<comment type="subcellular location">
    <subcellularLocation>
        <location evidence="1">Nucleus</location>
    </subcellularLocation>
</comment>
<dbReference type="InterPro" id="IPR012677">
    <property type="entry name" value="Nucleotide-bd_a/b_plait_sf"/>
</dbReference>
<organism evidence="12 13">
    <name type="scientific">Exophiala spinifera</name>
    <dbReference type="NCBI Taxonomy" id="91928"/>
    <lineage>
        <taxon>Eukaryota</taxon>
        <taxon>Fungi</taxon>
        <taxon>Dikarya</taxon>
        <taxon>Ascomycota</taxon>
        <taxon>Pezizomycotina</taxon>
        <taxon>Eurotiomycetes</taxon>
        <taxon>Chaetothyriomycetidae</taxon>
        <taxon>Chaetothyriales</taxon>
        <taxon>Herpotrichiellaceae</taxon>
        <taxon>Exophiala</taxon>
    </lineage>
</organism>
<dbReference type="SUPFAM" id="SSF54928">
    <property type="entry name" value="RNA-binding domain, RBD"/>
    <property type="match status" value="4"/>
</dbReference>
<dbReference type="Pfam" id="PF00076">
    <property type="entry name" value="RRM_1"/>
    <property type="match status" value="4"/>
</dbReference>
<keyword evidence="8" id="KW-0687">Ribonucleoprotein</keyword>
<dbReference type="Gene3D" id="3.30.70.330">
    <property type="match status" value="5"/>
</dbReference>
<dbReference type="CDD" id="cd12320">
    <property type="entry name" value="RRM6_RBM19_RRM5_MRD1"/>
    <property type="match status" value="1"/>
</dbReference>
<keyword evidence="5" id="KW-0677">Repeat</keyword>
<name>A0A0D2C5I2_9EURO</name>
<dbReference type="InterPro" id="IPR000504">
    <property type="entry name" value="RRM_dom"/>
</dbReference>
<evidence type="ECO:0000256" key="1">
    <source>
        <dbReference type="ARBA" id="ARBA00004123"/>
    </source>
</evidence>
<evidence type="ECO:0000259" key="11">
    <source>
        <dbReference type="PROSITE" id="PS50102"/>
    </source>
</evidence>
<evidence type="ECO:0000256" key="6">
    <source>
        <dbReference type="ARBA" id="ARBA00022884"/>
    </source>
</evidence>
<keyword evidence="13" id="KW-1185">Reference proteome</keyword>
<feature type="region of interest" description="Disordered" evidence="10">
    <location>
        <begin position="738"/>
        <end position="766"/>
    </location>
</feature>
<evidence type="ECO:0000256" key="5">
    <source>
        <dbReference type="ARBA" id="ARBA00022737"/>
    </source>
</evidence>
<protein>
    <recommendedName>
        <fullName evidence="3">Multiple RNA-binding domain-containing protein 1</fullName>
    </recommendedName>
</protein>
<dbReference type="PANTHER" id="PTHR48039:SF5">
    <property type="entry name" value="RNA-BINDING PROTEIN 28"/>
    <property type="match status" value="1"/>
</dbReference>
<evidence type="ECO:0000256" key="2">
    <source>
        <dbReference type="ARBA" id="ARBA00008033"/>
    </source>
</evidence>
<accession>A0A0D2C5I2</accession>
<dbReference type="InterPro" id="IPR035979">
    <property type="entry name" value="RBD_domain_sf"/>
</dbReference>
<feature type="domain" description="RRM" evidence="11">
    <location>
        <begin position="537"/>
        <end position="620"/>
    </location>
</feature>
<dbReference type="PANTHER" id="PTHR48039">
    <property type="entry name" value="RNA-BINDING MOTIF PROTEIN 14B"/>
    <property type="match status" value="1"/>
</dbReference>
<dbReference type="GO" id="GO:0006364">
    <property type="term" value="P:rRNA processing"/>
    <property type="evidence" value="ECO:0007669"/>
    <property type="project" value="UniProtKB-KW"/>
</dbReference>
<feature type="domain" description="RRM" evidence="11">
    <location>
        <begin position="642"/>
        <end position="719"/>
    </location>
</feature>
<dbReference type="AlphaFoldDB" id="A0A0D2C5I2"/>
<evidence type="ECO:0000313" key="12">
    <source>
        <dbReference type="EMBL" id="KIW18844.1"/>
    </source>
</evidence>
<keyword evidence="4" id="KW-0698">rRNA processing</keyword>
<evidence type="ECO:0000256" key="8">
    <source>
        <dbReference type="ARBA" id="ARBA00023274"/>
    </source>
</evidence>
<evidence type="ECO:0000256" key="9">
    <source>
        <dbReference type="PROSITE-ProRule" id="PRU00176"/>
    </source>
</evidence>
<feature type="region of interest" description="Disordered" evidence="10">
    <location>
        <begin position="205"/>
        <end position="224"/>
    </location>
</feature>
<evidence type="ECO:0000256" key="4">
    <source>
        <dbReference type="ARBA" id="ARBA00022552"/>
    </source>
</evidence>
<reference evidence="12 13" key="1">
    <citation type="submission" date="2015-01" db="EMBL/GenBank/DDBJ databases">
        <title>The Genome Sequence of Exophiala spinifera CBS89968.</title>
        <authorList>
            <consortium name="The Broad Institute Genomics Platform"/>
            <person name="Cuomo C."/>
            <person name="de Hoog S."/>
            <person name="Gorbushina A."/>
            <person name="Stielow B."/>
            <person name="Teixiera M."/>
            <person name="Abouelleil A."/>
            <person name="Chapman S.B."/>
            <person name="Priest M."/>
            <person name="Young S.K."/>
            <person name="Wortman J."/>
            <person name="Nusbaum C."/>
            <person name="Birren B."/>
        </authorList>
    </citation>
    <scope>NUCLEOTIDE SEQUENCE [LARGE SCALE GENOMIC DNA]</scope>
    <source>
        <strain evidence="12 13">CBS 89968</strain>
    </source>
</reference>
<dbReference type="EMBL" id="KN847493">
    <property type="protein sequence ID" value="KIW18844.1"/>
    <property type="molecule type" value="Genomic_DNA"/>
</dbReference>
<dbReference type="FunFam" id="3.30.70.330:FF:000247">
    <property type="entry name" value="Multiple RNA-binding domain-containing protein 1"/>
    <property type="match status" value="1"/>
</dbReference>
<feature type="region of interest" description="Disordered" evidence="10">
    <location>
        <begin position="122"/>
        <end position="190"/>
    </location>
</feature>
<evidence type="ECO:0000313" key="13">
    <source>
        <dbReference type="Proteomes" id="UP000053328"/>
    </source>
</evidence>
<dbReference type="GO" id="GO:1990904">
    <property type="term" value="C:ribonucleoprotein complex"/>
    <property type="evidence" value="ECO:0007669"/>
    <property type="project" value="UniProtKB-KW"/>
</dbReference>
<feature type="domain" description="RRM" evidence="11">
    <location>
        <begin position="252"/>
        <end position="330"/>
    </location>
</feature>
<sequence length="766" mass="84842">MAETEVDVTSLTRVYVSGLPPSMTKEQLRSHFQGKFPVTDAHVVADRRIGFVGFPSHEHAKDAVRYFNKSFIRMSKISVTLAKPVEVKRDLRGQAAPVSQRSTRHRQDNEYLKNIVIGKRKRATEDAVDDMTNPRLGPAAQEKSRADGQEEVLVSPAKAPEDPSTTLPPTEAADDGDTGTAPQSDNDWLRGKTSRLLDLVEDDQAHIQPPSPDASQSLDPEKVTDDVVEDDTIITEQQSSTERPPPVSVPNARLFIRNLPFDTRDDDIRATFSPYGRISEIHLVTDTKRSTGKGLGYVQYVEPQDAAQALLELDGRDFRGRLMHILPASDKKVSKMTEFEISKLPLKQQKAIKRKNDASKAQFSWNSLYMNPDAVLASVADRLGVSKAELLDPASADAAVKQAHAETSVIKETKDYLRTHGVNIDAFRNKARDDRTILLKNFAFGTTSEELSAMLGQYGTVERLVFPTTGTIAVAQYAEAHSATLALKGLAYRNLRGSVLYLEKAPEGLWQGDHDSVQNEGPMFVVDTNEDTSGTPAALFVRNLNFATTRARLAEAFSPLPGFLSARVKTRTDSKRPGEVLSMGFGFVEFRSKSQAEAAQATMNGRVLDGHKLLVQLSQKTTDLAEERRKDDILKKSSANKTKIIIKNLPFEATKKDIRSLFGAYGQLRTVRMPKKFDSSARGFAFAEFVSAKEAENAIEALTNTHLLGRRLVLDFAESEVIDPEAEISAMEKKVQSHQNKLTHHKMTASARKKFNVDAREDVDPL</sequence>
<dbReference type="OrthoDB" id="439639at2759"/>
<feature type="domain" description="RRM" evidence="11">
    <location>
        <begin position="12"/>
        <end position="84"/>
    </location>
</feature>
<feature type="compositionally biased region" description="Basic and acidic residues" evidence="10">
    <location>
        <begin position="755"/>
        <end position="766"/>
    </location>
</feature>
<comment type="similarity">
    <text evidence="2">Belongs to the RRM MRD1 family.</text>
</comment>
<evidence type="ECO:0000256" key="3">
    <source>
        <dbReference type="ARBA" id="ARBA00013428"/>
    </source>
</evidence>
<dbReference type="HOGENOM" id="CLU_008479_0_0_1"/>
<evidence type="ECO:0000256" key="7">
    <source>
        <dbReference type="ARBA" id="ARBA00023242"/>
    </source>
</evidence>
<keyword evidence="6 9" id="KW-0694">RNA-binding</keyword>
<dbReference type="STRING" id="91928.A0A0D2C5I2"/>
<feature type="compositionally biased region" description="Basic residues" evidence="10">
    <location>
        <begin position="741"/>
        <end position="754"/>
    </location>
</feature>
<keyword evidence="7" id="KW-0539">Nucleus</keyword>
<dbReference type="VEuPathDB" id="FungiDB:PV08_03133"/>
<dbReference type="Proteomes" id="UP000053328">
    <property type="component" value="Unassembled WGS sequence"/>
</dbReference>
<dbReference type="RefSeq" id="XP_016239060.1">
    <property type="nucleotide sequence ID" value="XM_016377490.1"/>
</dbReference>
<dbReference type="GO" id="GO:0003729">
    <property type="term" value="F:mRNA binding"/>
    <property type="evidence" value="ECO:0007669"/>
    <property type="project" value="TreeGrafter"/>
</dbReference>
<dbReference type="PROSITE" id="PS50102">
    <property type="entry name" value="RRM"/>
    <property type="match status" value="5"/>
</dbReference>
<dbReference type="GeneID" id="27330216"/>
<gene>
    <name evidence="12" type="ORF">PV08_03133</name>
</gene>
<feature type="domain" description="RRM" evidence="11">
    <location>
        <begin position="435"/>
        <end position="507"/>
    </location>
</feature>
<proteinExistence type="inferred from homology"/>
<dbReference type="GO" id="GO:0005634">
    <property type="term" value="C:nucleus"/>
    <property type="evidence" value="ECO:0007669"/>
    <property type="project" value="UniProtKB-SubCell"/>
</dbReference>
<dbReference type="SMART" id="SM00360">
    <property type="entry name" value="RRM"/>
    <property type="match status" value="5"/>
</dbReference>
<evidence type="ECO:0000256" key="10">
    <source>
        <dbReference type="SAM" id="MobiDB-lite"/>
    </source>
</evidence>